<feature type="region of interest" description="Disordered" evidence="1">
    <location>
        <begin position="65"/>
        <end position="113"/>
    </location>
</feature>
<comment type="caution">
    <text evidence="2">The sequence shown here is derived from an EMBL/GenBank/DDBJ whole genome shotgun (WGS) entry which is preliminary data.</text>
</comment>
<organism evidence="2 3">
    <name type="scientific">Symbiodinium microadriaticum</name>
    <name type="common">Dinoflagellate</name>
    <name type="synonym">Zooxanthella microadriatica</name>
    <dbReference type="NCBI Taxonomy" id="2951"/>
    <lineage>
        <taxon>Eukaryota</taxon>
        <taxon>Sar</taxon>
        <taxon>Alveolata</taxon>
        <taxon>Dinophyceae</taxon>
        <taxon>Suessiales</taxon>
        <taxon>Symbiodiniaceae</taxon>
        <taxon>Symbiodinium</taxon>
    </lineage>
</organism>
<dbReference type="EMBL" id="LSRX01000008">
    <property type="protein sequence ID" value="OLQ15021.1"/>
    <property type="molecule type" value="Genomic_DNA"/>
</dbReference>
<evidence type="ECO:0000256" key="1">
    <source>
        <dbReference type="SAM" id="MobiDB-lite"/>
    </source>
</evidence>
<protein>
    <submittedName>
        <fullName evidence="2">Uncharacterized protein</fullName>
    </submittedName>
</protein>
<dbReference type="Proteomes" id="UP000186817">
    <property type="component" value="Unassembled WGS sequence"/>
</dbReference>
<feature type="compositionally biased region" description="Low complexity" evidence="1">
    <location>
        <begin position="98"/>
        <end position="109"/>
    </location>
</feature>
<gene>
    <name evidence="2" type="ORF">AK812_SmicGene804</name>
</gene>
<sequence length="135" mass="14914">MKDPKKVSPKRNYNGDFRIPIHQTVGPWDKAAWTADSLKLFNAEQTGQKRAQLRPSVEDGLFAAAQFSESRKTSRGPTGARDTKVKLAKDAPPEVLGSSRSQQDPSPSSMLFEMFAPGDAELVESKELRKMGFGF</sequence>
<name>A0A1Q9F5T2_SYMMI</name>
<evidence type="ECO:0000313" key="2">
    <source>
        <dbReference type="EMBL" id="OLQ15021.1"/>
    </source>
</evidence>
<feature type="compositionally biased region" description="Basic and acidic residues" evidence="1">
    <location>
        <begin position="81"/>
        <end position="92"/>
    </location>
</feature>
<evidence type="ECO:0000313" key="3">
    <source>
        <dbReference type="Proteomes" id="UP000186817"/>
    </source>
</evidence>
<keyword evidence="3" id="KW-1185">Reference proteome</keyword>
<accession>A0A1Q9F5T2</accession>
<proteinExistence type="predicted"/>
<dbReference type="AlphaFoldDB" id="A0A1Q9F5T2"/>
<reference evidence="2 3" key="1">
    <citation type="submission" date="2016-02" db="EMBL/GenBank/DDBJ databases">
        <title>Genome analysis of coral dinoflagellate symbionts highlights evolutionary adaptations to a symbiotic lifestyle.</title>
        <authorList>
            <person name="Aranda M."/>
            <person name="Li Y."/>
            <person name="Liew Y.J."/>
            <person name="Baumgarten S."/>
            <person name="Simakov O."/>
            <person name="Wilson M."/>
            <person name="Piel J."/>
            <person name="Ashoor H."/>
            <person name="Bougouffa S."/>
            <person name="Bajic V.B."/>
            <person name="Ryu T."/>
            <person name="Ravasi T."/>
            <person name="Bayer T."/>
            <person name="Micklem G."/>
            <person name="Kim H."/>
            <person name="Bhak J."/>
            <person name="Lajeunesse T.C."/>
            <person name="Voolstra C.R."/>
        </authorList>
    </citation>
    <scope>NUCLEOTIDE SEQUENCE [LARGE SCALE GENOMIC DNA]</scope>
    <source>
        <strain evidence="2 3">CCMP2467</strain>
    </source>
</reference>